<dbReference type="OrthoDB" id="1304790at2759"/>
<accession>A0A484L6N8</accession>
<dbReference type="Pfam" id="PF19259">
    <property type="entry name" value="Ty3_capsid"/>
    <property type="match status" value="1"/>
</dbReference>
<protein>
    <recommendedName>
        <fullName evidence="2">Ty3 transposon capsid-like protein domain-containing protein</fullName>
    </recommendedName>
</protein>
<feature type="domain" description="Ty3 transposon capsid-like protein" evidence="2">
    <location>
        <begin position="110"/>
        <end position="238"/>
    </location>
</feature>
<sequence length="493" mass="55072">MTRTRASEAVNDESKDKLAQIQLQLQKLMEGLTLINDRSSQTDQELGKLKEILKKMESKDKDGDGESSHMNRRHDGSHHGSTSGNSLTRFSRLDFPKFSGQELRAWLYKVEQIFAMDDVPPDQRVKIAAIHLEGEAIAWHRSYMRDVNINNYSWTEYALALNERFGETFEDPMEELKNLVKKGTVREYQASFDRLMTIVNLSNENAISCFIGGLKTELNKAVRMHAPKTLMQAYKIARLQEEKAHTDFQIARITKLMACDFTIEYKKGSENKAADALSRKPGAELLAISLIPQDSTLLDQIKASWQTDTSLQELISKLQQQPHKFFTWINEQLRWKGRLVVGNNPQLRNAIIDLWHSTTQGGHSGMDATIKSGGAAGRPKPSTGTSSMARDSPSAITFSQGVAVQLLTTVFGVTIFAPMSERVKGRVSTTRRGNRPLHGEGDCIGSIVVPPANNVLVTFFLDNQSISLVNIRNGFGSNELGTNMAKLFVVEAK</sequence>
<reference evidence="3 4" key="1">
    <citation type="submission" date="2018-04" db="EMBL/GenBank/DDBJ databases">
        <authorList>
            <person name="Vogel A."/>
        </authorList>
    </citation>
    <scope>NUCLEOTIDE SEQUENCE [LARGE SCALE GENOMIC DNA]</scope>
</reference>
<feature type="compositionally biased region" description="Polar residues" evidence="1">
    <location>
        <begin position="382"/>
        <end position="392"/>
    </location>
</feature>
<feature type="region of interest" description="Disordered" evidence="1">
    <location>
        <begin position="363"/>
        <end position="392"/>
    </location>
</feature>
<name>A0A484L6N8_9ASTE</name>
<gene>
    <name evidence="3" type="ORF">CCAM_LOCUS13788</name>
</gene>
<dbReference type="InterPro" id="IPR045358">
    <property type="entry name" value="Ty3_capsid"/>
</dbReference>
<dbReference type="AlphaFoldDB" id="A0A484L6N8"/>
<proteinExistence type="predicted"/>
<evidence type="ECO:0000313" key="4">
    <source>
        <dbReference type="Proteomes" id="UP000595140"/>
    </source>
</evidence>
<keyword evidence="4" id="KW-1185">Reference proteome</keyword>
<feature type="compositionally biased region" description="Basic and acidic residues" evidence="1">
    <location>
        <begin position="57"/>
        <end position="78"/>
    </location>
</feature>
<feature type="region of interest" description="Disordered" evidence="1">
    <location>
        <begin position="57"/>
        <end position="86"/>
    </location>
</feature>
<organism evidence="3 4">
    <name type="scientific">Cuscuta campestris</name>
    <dbReference type="NCBI Taxonomy" id="132261"/>
    <lineage>
        <taxon>Eukaryota</taxon>
        <taxon>Viridiplantae</taxon>
        <taxon>Streptophyta</taxon>
        <taxon>Embryophyta</taxon>
        <taxon>Tracheophyta</taxon>
        <taxon>Spermatophyta</taxon>
        <taxon>Magnoliopsida</taxon>
        <taxon>eudicotyledons</taxon>
        <taxon>Gunneridae</taxon>
        <taxon>Pentapetalae</taxon>
        <taxon>asterids</taxon>
        <taxon>lamiids</taxon>
        <taxon>Solanales</taxon>
        <taxon>Convolvulaceae</taxon>
        <taxon>Cuscuteae</taxon>
        <taxon>Cuscuta</taxon>
        <taxon>Cuscuta subgen. Grammica</taxon>
        <taxon>Cuscuta sect. Cleistogrammica</taxon>
    </lineage>
</organism>
<evidence type="ECO:0000256" key="1">
    <source>
        <dbReference type="SAM" id="MobiDB-lite"/>
    </source>
</evidence>
<dbReference type="Proteomes" id="UP000595140">
    <property type="component" value="Unassembled WGS sequence"/>
</dbReference>
<dbReference type="EMBL" id="OOIL02001104">
    <property type="protein sequence ID" value="VFQ72012.1"/>
    <property type="molecule type" value="Genomic_DNA"/>
</dbReference>
<evidence type="ECO:0000259" key="2">
    <source>
        <dbReference type="Pfam" id="PF19259"/>
    </source>
</evidence>
<evidence type="ECO:0000313" key="3">
    <source>
        <dbReference type="EMBL" id="VFQ72012.1"/>
    </source>
</evidence>